<dbReference type="Proteomes" id="UP000321532">
    <property type="component" value="Unassembled WGS sequence"/>
</dbReference>
<feature type="signal peptide" evidence="1">
    <location>
        <begin position="1"/>
        <end position="20"/>
    </location>
</feature>
<evidence type="ECO:0000313" key="3">
    <source>
        <dbReference type="Proteomes" id="UP000321532"/>
    </source>
</evidence>
<evidence type="ECO:0000313" key="2">
    <source>
        <dbReference type="EMBL" id="GEO04561.1"/>
    </source>
</evidence>
<name>A0A512AXX2_9BACT</name>
<feature type="chain" id="PRO_5021717106" description="Pentapeptide repeat-containing protein" evidence="1">
    <location>
        <begin position="21"/>
        <end position="276"/>
    </location>
</feature>
<dbReference type="Gene3D" id="2.160.20.80">
    <property type="entry name" value="E3 ubiquitin-protein ligase SopA"/>
    <property type="match status" value="1"/>
</dbReference>
<dbReference type="EMBL" id="BJYS01000015">
    <property type="protein sequence ID" value="GEO04561.1"/>
    <property type="molecule type" value="Genomic_DNA"/>
</dbReference>
<dbReference type="AlphaFoldDB" id="A0A512AXX2"/>
<comment type="caution">
    <text evidence="2">The sequence shown here is derived from an EMBL/GenBank/DDBJ whole genome shotgun (WGS) entry which is preliminary data.</text>
</comment>
<gene>
    <name evidence="2" type="ORF">AAE02nite_22250</name>
</gene>
<reference evidence="2 3" key="1">
    <citation type="submission" date="2019-07" db="EMBL/GenBank/DDBJ databases">
        <title>Whole genome shotgun sequence of Adhaeribacter aerolatus NBRC 106133.</title>
        <authorList>
            <person name="Hosoyama A."/>
            <person name="Uohara A."/>
            <person name="Ohji S."/>
            <person name="Ichikawa N."/>
        </authorList>
    </citation>
    <scope>NUCLEOTIDE SEQUENCE [LARGE SCALE GENOMIC DNA]</scope>
    <source>
        <strain evidence="2 3">NBRC 106133</strain>
    </source>
</reference>
<organism evidence="2 3">
    <name type="scientific">Adhaeribacter aerolatus</name>
    <dbReference type="NCBI Taxonomy" id="670289"/>
    <lineage>
        <taxon>Bacteria</taxon>
        <taxon>Pseudomonadati</taxon>
        <taxon>Bacteroidota</taxon>
        <taxon>Cytophagia</taxon>
        <taxon>Cytophagales</taxon>
        <taxon>Hymenobacteraceae</taxon>
        <taxon>Adhaeribacter</taxon>
    </lineage>
</organism>
<dbReference type="Pfam" id="PF13576">
    <property type="entry name" value="Pentapeptide_3"/>
    <property type="match status" value="1"/>
</dbReference>
<sequence>MKKYCLILFLLLLLPALSFAQTNVAAQDIIAKINRGEAVNYKNARIEGNLDFTQLLNKKLKKETDHEDRSKFYISTVTAPVSFNNCTFSGHVLGYFNPDNFDLSNGSTVRDLKKSWVGEAKNEVYNANFEKEVKFLNCTFEQSSNFKYSEFKEGVSFAGSRFSKEAFFKYSKFEKAADFNKAQFENGAVFKYVKFPQHPNFSGATFAGETDFKYAHFPEGVNFQKAQFKDFANFKYTQFAQPLNLKGAAFKKEGDFKYTQLNGQKISSAYFLDKTE</sequence>
<dbReference type="InterPro" id="IPR001646">
    <property type="entry name" value="5peptide_repeat"/>
</dbReference>
<protein>
    <recommendedName>
        <fullName evidence="4">Pentapeptide repeat-containing protein</fullName>
    </recommendedName>
</protein>
<evidence type="ECO:0008006" key="4">
    <source>
        <dbReference type="Google" id="ProtNLM"/>
    </source>
</evidence>
<evidence type="ECO:0000256" key="1">
    <source>
        <dbReference type="SAM" id="SignalP"/>
    </source>
</evidence>
<proteinExistence type="predicted"/>
<dbReference type="RefSeq" id="WP_146897820.1">
    <property type="nucleotide sequence ID" value="NZ_BJYS01000015.1"/>
</dbReference>
<accession>A0A512AXX2</accession>
<keyword evidence="3" id="KW-1185">Reference proteome</keyword>
<keyword evidence="1" id="KW-0732">Signal</keyword>
<dbReference type="OrthoDB" id="1123130at2"/>